<name>A0A9W2ZKY5_BIOGL</name>
<evidence type="ECO:0000256" key="1">
    <source>
        <dbReference type="SAM" id="Coils"/>
    </source>
</evidence>
<organism evidence="2 3">
    <name type="scientific">Biomphalaria glabrata</name>
    <name type="common">Bloodfluke planorb</name>
    <name type="synonym">Freshwater snail</name>
    <dbReference type="NCBI Taxonomy" id="6526"/>
    <lineage>
        <taxon>Eukaryota</taxon>
        <taxon>Metazoa</taxon>
        <taxon>Spiralia</taxon>
        <taxon>Lophotrochozoa</taxon>
        <taxon>Mollusca</taxon>
        <taxon>Gastropoda</taxon>
        <taxon>Heterobranchia</taxon>
        <taxon>Euthyneura</taxon>
        <taxon>Panpulmonata</taxon>
        <taxon>Hygrophila</taxon>
        <taxon>Lymnaeoidea</taxon>
        <taxon>Planorbidae</taxon>
        <taxon>Biomphalaria</taxon>
    </lineage>
</organism>
<protein>
    <submittedName>
        <fullName evidence="3">Uncharacterized protein LOC106057876</fullName>
    </submittedName>
</protein>
<proteinExistence type="predicted"/>
<sequence length="292" mass="32906">MMMRSARQLKVITSQLDILEDMKNEFENLLANINNVLQKGFKWINDESNELSFMELNQLLANGTSECLTKCLVIADGSEQSSHQILTKETENTDVLSSTSCSSSSSQDDFQKIKADISEIEKSQSKKFKLINQKLASLEKQTMETNLNDIDTKYSSKFEEIMKEFHSASEFMSHLQSQNETLANIVKEKTEEINGIHQTLNDIKAQSITSSSNFISTDTQTCDEVCEKLLDNTKMVEALQSLSAKVNAMEFKFNNISTVVGEPEKCVDNLSDDTTSLKLSMESQSLIKRLMN</sequence>
<feature type="coiled-coil region" evidence="1">
    <location>
        <begin position="9"/>
        <end position="39"/>
    </location>
</feature>
<dbReference type="RefSeq" id="XP_055875701.1">
    <property type="nucleotide sequence ID" value="XM_056019726.1"/>
</dbReference>
<dbReference type="OrthoDB" id="6205861at2759"/>
<dbReference type="GeneID" id="106057876"/>
<keyword evidence="2" id="KW-1185">Reference proteome</keyword>
<evidence type="ECO:0000313" key="2">
    <source>
        <dbReference type="Proteomes" id="UP001165740"/>
    </source>
</evidence>
<gene>
    <name evidence="3" type="primary">LOC106057876</name>
</gene>
<dbReference type="Proteomes" id="UP001165740">
    <property type="component" value="Chromosome 1"/>
</dbReference>
<accession>A0A9W2ZKY5</accession>
<dbReference type="AlphaFoldDB" id="A0A9W2ZKY5"/>
<reference evidence="3" key="1">
    <citation type="submission" date="2025-08" db="UniProtKB">
        <authorList>
            <consortium name="RefSeq"/>
        </authorList>
    </citation>
    <scope>IDENTIFICATION</scope>
</reference>
<evidence type="ECO:0000313" key="3">
    <source>
        <dbReference type="RefSeq" id="XP_055875701.1"/>
    </source>
</evidence>
<keyword evidence="1" id="KW-0175">Coiled coil</keyword>